<comment type="caution">
    <text evidence="9">The sequence shown here is derived from an EMBL/GenBank/DDBJ whole genome shotgun (WGS) entry which is preliminary data.</text>
</comment>
<dbReference type="PROSITE" id="PS00687">
    <property type="entry name" value="ALDEHYDE_DEHYDR_GLU"/>
    <property type="match status" value="1"/>
</dbReference>
<evidence type="ECO:0000256" key="1">
    <source>
        <dbReference type="ARBA" id="ARBA00009986"/>
    </source>
</evidence>
<dbReference type="InterPro" id="IPR029510">
    <property type="entry name" value="Ald_DH_CS_GLU"/>
</dbReference>
<dbReference type="AlphaFoldDB" id="A0A5C5G630"/>
<dbReference type="InterPro" id="IPR016161">
    <property type="entry name" value="Ald_DH/histidinol_DH"/>
</dbReference>
<proteinExistence type="inferred from homology"/>
<evidence type="ECO:0000256" key="5">
    <source>
        <dbReference type="ARBA" id="ARBA00024226"/>
    </source>
</evidence>
<dbReference type="InterPro" id="IPR015590">
    <property type="entry name" value="Aldehyde_DH_dom"/>
</dbReference>
<protein>
    <recommendedName>
        <fullName evidence="5">aldehyde dehydrogenase (NAD(+))</fullName>
        <ecNumber evidence="5">1.2.1.3</ecNumber>
    </recommendedName>
</protein>
<keyword evidence="3 7" id="KW-0560">Oxidoreductase</keyword>
<dbReference type="Proteomes" id="UP000311382">
    <property type="component" value="Unassembled WGS sequence"/>
</dbReference>
<accession>A0A5C5G630</accession>
<evidence type="ECO:0000256" key="2">
    <source>
        <dbReference type="ARBA" id="ARBA00011881"/>
    </source>
</evidence>
<dbReference type="STRING" id="5288.A0A5C5G630"/>
<reference evidence="9 10" key="1">
    <citation type="submission" date="2019-03" db="EMBL/GenBank/DDBJ databases">
        <title>Rhodosporidium diobovatum UCD-FST 08-225 genome sequencing, assembly, and annotation.</title>
        <authorList>
            <person name="Fakankun I.U."/>
            <person name="Fristensky B."/>
            <person name="Levin D.B."/>
        </authorList>
    </citation>
    <scope>NUCLEOTIDE SEQUENCE [LARGE SCALE GENOMIC DNA]</scope>
    <source>
        <strain evidence="9 10">UCD-FST 08-225</strain>
    </source>
</reference>
<dbReference type="Gene3D" id="3.40.309.10">
    <property type="entry name" value="Aldehyde Dehydrogenase, Chain A, domain 2"/>
    <property type="match status" value="1"/>
</dbReference>
<dbReference type="OrthoDB" id="310895at2759"/>
<feature type="active site" evidence="6">
    <location>
        <position position="287"/>
    </location>
</feature>
<gene>
    <name evidence="9" type="ORF">DMC30DRAFT_386615</name>
</gene>
<evidence type="ECO:0000259" key="8">
    <source>
        <dbReference type="Pfam" id="PF00171"/>
    </source>
</evidence>
<dbReference type="Gene3D" id="3.40.605.10">
    <property type="entry name" value="Aldehyde Dehydrogenase, Chain A, domain 1"/>
    <property type="match status" value="1"/>
</dbReference>
<keyword evidence="4" id="KW-0520">NAD</keyword>
<dbReference type="PANTHER" id="PTHR43521:SF1">
    <property type="entry name" value="ALPHA-AMINOADIPIC SEMIALDEHYDE DEHYDROGENASE"/>
    <property type="match status" value="1"/>
</dbReference>
<dbReference type="FunFam" id="3.40.309.10:FF:000018">
    <property type="entry name" value="Alpha-aminoadipic semialdehyde dehydrogenase"/>
    <property type="match status" value="1"/>
</dbReference>
<feature type="domain" description="Aldehyde dehydrogenase" evidence="8">
    <location>
        <begin position="59"/>
        <end position="519"/>
    </location>
</feature>
<evidence type="ECO:0000256" key="7">
    <source>
        <dbReference type="RuleBase" id="RU003345"/>
    </source>
</evidence>
<keyword evidence="10" id="KW-1185">Reference proteome</keyword>
<dbReference type="InterPro" id="IPR044638">
    <property type="entry name" value="ALDH7A1-like"/>
</dbReference>
<dbReference type="GO" id="GO:0004029">
    <property type="term" value="F:aldehyde dehydrogenase (NAD+) activity"/>
    <property type="evidence" value="ECO:0007669"/>
    <property type="project" value="UniProtKB-EC"/>
</dbReference>
<sequence length="539" mass="57008">MLRLPRTTTRAGGVHARALSTRAQSVFSSLQLPTSGEPIPGVYYSAEAGWCGSGPLQTSRNPATGETLAEVRTASRDDVDKALKATRLAYEMWRNVAAPKRGEVLRQMRGALNERIDDLGALVTLEMGKVASEGRGEVQEFVDVMDFAVGLSRTFGGTVVQSEREKHFITEVANPLGTIGIISAFNFPTAVFGWNFSLAMVTGNASVWKPAPTTPLTAVATTKILQSVLEANKLPGALAALVCGGGETGDALVSDKRVDLLSFTGSEARGREVSMKVAGRFGQSLLELGGNNAAIVLPDANLPLALQAITFAALGTAGQRCTSTRRVFLQESIAPHFISSLVEAYKSITPARMGDPLASGTLVGPLHSQDAVKRFEDAVNKAKEQGGEVLIGGNVVKMDGELAGGNWVEPTIVLVRDVDKVAIMKQETFAPILYVSTFDTLEEAIQLNNAVEQGLSTSLFTKDLGAAMQVIGPAGADSGIINVNSSTSGAEIGARFGGNKSTGWGRESGGDAWKQYVRWSSCTLNWSDQLGLAQGVKFE</sequence>
<dbReference type="InterPro" id="IPR016162">
    <property type="entry name" value="Ald_DH_N"/>
</dbReference>
<evidence type="ECO:0000313" key="10">
    <source>
        <dbReference type="Proteomes" id="UP000311382"/>
    </source>
</evidence>
<dbReference type="InterPro" id="IPR016163">
    <property type="entry name" value="Ald_DH_C"/>
</dbReference>
<dbReference type="PANTHER" id="PTHR43521">
    <property type="entry name" value="ALPHA-AMINOADIPIC SEMIALDEHYDE DEHYDROGENASE"/>
    <property type="match status" value="1"/>
</dbReference>
<dbReference type="SUPFAM" id="SSF53720">
    <property type="entry name" value="ALDH-like"/>
    <property type="match status" value="1"/>
</dbReference>
<evidence type="ECO:0000256" key="3">
    <source>
        <dbReference type="ARBA" id="ARBA00023002"/>
    </source>
</evidence>
<comment type="similarity">
    <text evidence="1 7">Belongs to the aldehyde dehydrogenase family.</text>
</comment>
<name>A0A5C5G630_9BASI</name>
<dbReference type="EC" id="1.2.1.3" evidence="5"/>
<comment type="subunit">
    <text evidence="2">Homotetramer.</text>
</comment>
<dbReference type="EMBL" id="SOZI01000002">
    <property type="protein sequence ID" value="TNY24505.1"/>
    <property type="molecule type" value="Genomic_DNA"/>
</dbReference>
<evidence type="ECO:0000256" key="6">
    <source>
        <dbReference type="PROSITE-ProRule" id="PRU10007"/>
    </source>
</evidence>
<organism evidence="9 10">
    <name type="scientific">Rhodotorula diobovata</name>
    <dbReference type="NCBI Taxonomy" id="5288"/>
    <lineage>
        <taxon>Eukaryota</taxon>
        <taxon>Fungi</taxon>
        <taxon>Dikarya</taxon>
        <taxon>Basidiomycota</taxon>
        <taxon>Pucciniomycotina</taxon>
        <taxon>Microbotryomycetes</taxon>
        <taxon>Sporidiobolales</taxon>
        <taxon>Sporidiobolaceae</taxon>
        <taxon>Rhodotorula</taxon>
    </lineage>
</organism>
<dbReference type="Pfam" id="PF00171">
    <property type="entry name" value="Aldedh"/>
    <property type="match status" value="1"/>
</dbReference>
<evidence type="ECO:0000313" key="9">
    <source>
        <dbReference type="EMBL" id="TNY24505.1"/>
    </source>
</evidence>
<evidence type="ECO:0000256" key="4">
    <source>
        <dbReference type="ARBA" id="ARBA00023027"/>
    </source>
</evidence>